<evidence type="ECO:0000313" key="3">
    <source>
        <dbReference type="Ensembl" id="ENSPKIP00000001185.1"/>
    </source>
</evidence>
<accession>A0A3B3Q6C2</accession>
<evidence type="ECO:0000256" key="2">
    <source>
        <dbReference type="SAM" id="MobiDB-lite"/>
    </source>
</evidence>
<dbReference type="GeneTree" id="ENSGT00980000199030"/>
<proteinExistence type="predicted"/>
<dbReference type="SUPFAM" id="SSF54452">
    <property type="entry name" value="MHC antigen-recognition domain"/>
    <property type="match status" value="1"/>
</dbReference>
<dbReference type="Proteomes" id="UP000261540">
    <property type="component" value="Unplaced"/>
</dbReference>
<reference evidence="3" key="2">
    <citation type="submission" date="2025-09" db="UniProtKB">
        <authorList>
            <consortium name="Ensembl"/>
        </authorList>
    </citation>
    <scope>IDENTIFICATION</scope>
</reference>
<keyword evidence="4" id="KW-1185">Reference proteome</keyword>
<feature type="compositionally biased region" description="Polar residues" evidence="2">
    <location>
        <begin position="80"/>
        <end position="90"/>
    </location>
</feature>
<keyword evidence="1" id="KW-0325">Glycoprotein</keyword>
<name>A0A3B3Q6C2_9TELE</name>
<dbReference type="AlphaFoldDB" id="A0A3B3Q6C2"/>
<dbReference type="InterPro" id="IPR037055">
    <property type="entry name" value="MHC_I-like_Ag-recog_sf"/>
</dbReference>
<evidence type="ECO:0008006" key="5">
    <source>
        <dbReference type="Google" id="ProtNLM"/>
    </source>
</evidence>
<evidence type="ECO:0000256" key="1">
    <source>
        <dbReference type="ARBA" id="ARBA00023180"/>
    </source>
</evidence>
<reference evidence="3" key="1">
    <citation type="submission" date="2025-08" db="UniProtKB">
        <authorList>
            <consortium name="Ensembl"/>
        </authorList>
    </citation>
    <scope>IDENTIFICATION</scope>
</reference>
<feature type="region of interest" description="Disordered" evidence="2">
    <location>
        <begin position="61"/>
        <end position="90"/>
    </location>
</feature>
<evidence type="ECO:0000313" key="4">
    <source>
        <dbReference type="Proteomes" id="UP000261540"/>
    </source>
</evidence>
<dbReference type="Gene3D" id="3.30.500.10">
    <property type="entry name" value="MHC class I-like antigen recognition-like"/>
    <property type="match status" value="1"/>
</dbReference>
<dbReference type="InterPro" id="IPR011162">
    <property type="entry name" value="MHC_I/II-like_Ag-recog"/>
</dbReference>
<dbReference type="Ensembl" id="ENSPKIT00000025099.1">
    <property type="protein sequence ID" value="ENSPKIP00000001185.1"/>
    <property type="gene ID" value="ENSPKIG00000019574.1"/>
</dbReference>
<organism evidence="3 4">
    <name type="scientific">Paramormyrops kingsleyae</name>
    <dbReference type="NCBI Taxonomy" id="1676925"/>
    <lineage>
        <taxon>Eukaryota</taxon>
        <taxon>Metazoa</taxon>
        <taxon>Chordata</taxon>
        <taxon>Craniata</taxon>
        <taxon>Vertebrata</taxon>
        <taxon>Euteleostomi</taxon>
        <taxon>Actinopterygii</taxon>
        <taxon>Neopterygii</taxon>
        <taxon>Teleostei</taxon>
        <taxon>Osteoglossocephala</taxon>
        <taxon>Osteoglossomorpha</taxon>
        <taxon>Osteoglossiformes</taxon>
        <taxon>Mormyridae</taxon>
        <taxon>Paramormyrops</taxon>
    </lineage>
</organism>
<sequence length="90" mass="9873">YGISIATTTRSLQYVYSGTSGIPNLPEFMTVGLVDGEPFTYYDSKIRKEVPRQDWVTKAVEQGVTQDGAPTHHRAGSNPGRGTNPTQSRE</sequence>
<protein>
    <recommendedName>
        <fullName evidence="5">MHC class I-like antigen recognition-like domain-containing protein</fullName>
    </recommendedName>
</protein>